<gene>
    <name evidence="2" type="ORF">FA09DRAFT_205678</name>
</gene>
<dbReference type="AlphaFoldDB" id="A0A316ZGN8"/>
<sequence length="398" mass="42669">MPGRQLPGRDIGPRVSEGSSRRCNGVRHCHARCPKRLLASVTPAHGALNALPPSLEPRCLYVKVSTTCVERTKRRLLARELLLFCPAPKAGLDGCVRRGVRCSRQEDLELPTLCSPSLSRPWSGAPSVDLGPRPSCVAAAAASCFGGAAPRLAPASATRFGGHACSGAAARMGACRVGSLDVGEDTADVLPRRRRAHLLRCSLASHVRGEAAYFKSRSASLPSCCLVGRAEPRVRAPVPLLRHVMRWPQPVSNALRLAQKSAASVQAREADVLVRWQPVRQNVPSSALASELTLFYRRAAARAWLSVSGRRGPTCTAAAAARVWAPKARRQRQRALLRASEARPSPRRQGGFARSPVRGMRRAARCSAARGGARCRRWADFCSSGQRVCAVRVGASGA</sequence>
<keyword evidence="3" id="KW-1185">Reference proteome</keyword>
<dbReference type="RefSeq" id="XP_025600381.1">
    <property type="nucleotide sequence ID" value="XM_025739460.1"/>
</dbReference>
<organism evidence="2 3">
    <name type="scientific">Tilletiopsis washingtonensis</name>
    <dbReference type="NCBI Taxonomy" id="58919"/>
    <lineage>
        <taxon>Eukaryota</taxon>
        <taxon>Fungi</taxon>
        <taxon>Dikarya</taxon>
        <taxon>Basidiomycota</taxon>
        <taxon>Ustilaginomycotina</taxon>
        <taxon>Exobasidiomycetes</taxon>
        <taxon>Entylomatales</taxon>
        <taxon>Entylomatales incertae sedis</taxon>
        <taxon>Tilletiopsis</taxon>
    </lineage>
</organism>
<evidence type="ECO:0000313" key="3">
    <source>
        <dbReference type="Proteomes" id="UP000245946"/>
    </source>
</evidence>
<name>A0A316ZGN8_9BASI</name>
<feature type="region of interest" description="Disordered" evidence="1">
    <location>
        <begin position="334"/>
        <end position="356"/>
    </location>
</feature>
<dbReference type="EMBL" id="KZ819286">
    <property type="protein sequence ID" value="PWO00103.1"/>
    <property type="molecule type" value="Genomic_DNA"/>
</dbReference>
<dbReference type="Proteomes" id="UP000245946">
    <property type="component" value="Unassembled WGS sequence"/>
</dbReference>
<proteinExistence type="predicted"/>
<reference evidence="2 3" key="1">
    <citation type="journal article" date="2018" name="Mol. Biol. Evol.">
        <title>Broad Genomic Sampling Reveals a Smut Pathogenic Ancestry of the Fungal Clade Ustilaginomycotina.</title>
        <authorList>
            <person name="Kijpornyongpan T."/>
            <person name="Mondo S.J."/>
            <person name="Barry K."/>
            <person name="Sandor L."/>
            <person name="Lee J."/>
            <person name="Lipzen A."/>
            <person name="Pangilinan J."/>
            <person name="LaButti K."/>
            <person name="Hainaut M."/>
            <person name="Henrissat B."/>
            <person name="Grigoriev I.V."/>
            <person name="Spatafora J.W."/>
            <person name="Aime M.C."/>
        </authorList>
    </citation>
    <scope>NUCLEOTIDE SEQUENCE [LARGE SCALE GENOMIC DNA]</scope>
    <source>
        <strain evidence="2 3">MCA 4186</strain>
    </source>
</reference>
<protein>
    <submittedName>
        <fullName evidence="2">Uncharacterized protein</fullName>
    </submittedName>
</protein>
<accession>A0A316ZGN8</accession>
<evidence type="ECO:0000256" key="1">
    <source>
        <dbReference type="SAM" id="MobiDB-lite"/>
    </source>
</evidence>
<evidence type="ECO:0000313" key="2">
    <source>
        <dbReference type="EMBL" id="PWO00103.1"/>
    </source>
</evidence>
<dbReference type="GeneID" id="37267006"/>